<feature type="non-terminal residue" evidence="15">
    <location>
        <position position="799"/>
    </location>
</feature>
<dbReference type="PANTHER" id="PTHR22748">
    <property type="entry name" value="AP ENDONUCLEASE"/>
    <property type="match status" value="1"/>
</dbReference>
<feature type="domain" description="GRF-type" evidence="14">
    <location>
        <begin position="772"/>
        <end position="799"/>
    </location>
</feature>
<gene>
    <name evidence="15" type="primary">APN2</name>
    <name evidence="15" type="ORF">BGW38_005725</name>
</gene>
<dbReference type="GO" id="GO:0003677">
    <property type="term" value="F:DNA binding"/>
    <property type="evidence" value="ECO:0007669"/>
    <property type="project" value="InterPro"/>
</dbReference>
<evidence type="ECO:0000256" key="1">
    <source>
        <dbReference type="ARBA" id="ARBA00007092"/>
    </source>
</evidence>
<dbReference type="AlphaFoldDB" id="A0A9P6KB66"/>
<keyword evidence="12" id="KW-0234">DNA repair</keyword>
<feature type="compositionally biased region" description="Polar residues" evidence="13">
    <location>
        <begin position="386"/>
        <end position="399"/>
    </location>
</feature>
<feature type="site" description="Interaction with DNA substrate" evidence="10">
    <location>
        <position position="332"/>
    </location>
</feature>
<dbReference type="SUPFAM" id="SSF56219">
    <property type="entry name" value="DNase I-like"/>
    <property type="match status" value="1"/>
</dbReference>
<feature type="non-terminal residue" evidence="15">
    <location>
        <position position="1"/>
    </location>
</feature>
<dbReference type="GO" id="GO:0006284">
    <property type="term" value="P:base-excision repair"/>
    <property type="evidence" value="ECO:0007669"/>
    <property type="project" value="TreeGrafter"/>
</dbReference>
<keyword evidence="15" id="KW-0255">Endonuclease</keyword>
<keyword evidence="16" id="KW-1185">Reference proteome</keyword>
<dbReference type="EMBL" id="JAABOA010003635">
    <property type="protein sequence ID" value="KAF9578456.1"/>
    <property type="molecule type" value="Genomic_DNA"/>
</dbReference>
<keyword evidence="5" id="KW-0862">Zinc</keyword>
<keyword evidence="6 9" id="KW-0460">Magnesium</keyword>
<dbReference type="GO" id="GO:0008311">
    <property type="term" value="F:double-stranded DNA 3'-5' DNA exonuclease activity"/>
    <property type="evidence" value="ECO:0007669"/>
    <property type="project" value="TreeGrafter"/>
</dbReference>
<dbReference type="OrthoDB" id="391817at2759"/>
<evidence type="ECO:0000256" key="2">
    <source>
        <dbReference type="ARBA" id="ARBA00022723"/>
    </source>
</evidence>
<comment type="similarity">
    <text evidence="1 12">Belongs to the DNA repair enzymes AP/ExoA family.</text>
</comment>
<protein>
    <recommendedName>
        <fullName evidence="12">DNA-(apurinic or apyrimidinic site) endonuclease</fullName>
        <ecNumber evidence="12">3.1.-.-</ecNumber>
    </recommendedName>
</protein>
<feature type="binding site" evidence="9">
    <location>
        <position position="14"/>
    </location>
    <ligand>
        <name>Mg(2+)</name>
        <dbReference type="ChEBI" id="CHEBI:18420"/>
        <label>1</label>
    </ligand>
</feature>
<dbReference type="GO" id="GO:0008270">
    <property type="term" value="F:zinc ion binding"/>
    <property type="evidence" value="ECO:0007669"/>
    <property type="project" value="UniProtKB-KW"/>
</dbReference>
<evidence type="ECO:0000313" key="16">
    <source>
        <dbReference type="Proteomes" id="UP000780801"/>
    </source>
</evidence>
<evidence type="ECO:0000256" key="12">
    <source>
        <dbReference type="RuleBase" id="RU362131"/>
    </source>
</evidence>
<keyword evidence="9" id="KW-0464">Manganese</keyword>
<keyword evidence="3 11" id="KW-0863">Zinc-finger</keyword>
<feature type="site" description="Transition state stabilizer" evidence="10">
    <location>
        <position position="230"/>
    </location>
</feature>
<feature type="binding site" evidence="9">
    <location>
        <position position="332"/>
    </location>
    <ligand>
        <name>Mg(2+)</name>
        <dbReference type="ChEBI" id="CHEBI:18420"/>
        <label>1</label>
    </ligand>
</feature>
<feature type="region of interest" description="Disordered" evidence="13">
    <location>
        <begin position="454"/>
        <end position="503"/>
    </location>
</feature>
<dbReference type="EC" id="3.1.-.-" evidence="12"/>
<dbReference type="Pfam" id="PF06839">
    <property type="entry name" value="Zn_ribbon_GRF"/>
    <property type="match status" value="1"/>
</dbReference>
<comment type="cofactor">
    <cofactor evidence="9 12">
        <name>Mg(2+)</name>
        <dbReference type="ChEBI" id="CHEBI:18420"/>
    </cofactor>
    <cofactor evidence="9 12">
        <name>Mn(2+)</name>
        <dbReference type="ChEBI" id="CHEBI:29035"/>
    </cofactor>
    <text evidence="9 12">Probably binds two magnesium or manganese ions per subunit.</text>
</comment>
<feature type="binding site" evidence="9">
    <location>
        <position position="331"/>
    </location>
    <ligand>
        <name>Mg(2+)</name>
        <dbReference type="ChEBI" id="CHEBI:18420"/>
        <label>1</label>
    </ligand>
</feature>
<dbReference type="CDD" id="cd09088">
    <property type="entry name" value="Ape2-like_AP-endo"/>
    <property type="match status" value="1"/>
</dbReference>
<evidence type="ECO:0000256" key="3">
    <source>
        <dbReference type="ARBA" id="ARBA00022771"/>
    </source>
</evidence>
<keyword evidence="7" id="KW-0539">Nucleus</keyword>
<evidence type="ECO:0000256" key="9">
    <source>
        <dbReference type="PIRSR" id="PIRSR604808-2"/>
    </source>
</evidence>
<evidence type="ECO:0000256" key="13">
    <source>
        <dbReference type="SAM" id="MobiDB-lite"/>
    </source>
</evidence>
<feature type="binding site" evidence="9">
    <location>
        <position position="228"/>
    </location>
    <ligand>
        <name>Mg(2+)</name>
        <dbReference type="ChEBI" id="CHEBI:18420"/>
        <label>1</label>
    </ligand>
</feature>
<comment type="caution">
    <text evidence="15">The sequence shown here is derived from an EMBL/GenBank/DDBJ whole genome shotgun (WGS) entry which is preliminary data.</text>
</comment>
<name>A0A9P6KB66_9FUNG</name>
<dbReference type="InterPro" id="IPR020847">
    <property type="entry name" value="AP_endonuclease_F1_BS"/>
</dbReference>
<dbReference type="PROSITE" id="PS51435">
    <property type="entry name" value="AP_NUCLEASE_F1_4"/>
    <property type="match status" value="1"/>
</dbReference>
<evidence type="ECO:0000256" key="11">
    <source>
        <dbReference type="PROSITE-ProRule" id="PRU01343"/>
    </source>
</evidence>
<feature type="site" description="Important for catalytic activity" evidence="10">
    <location>
        <position position="306"/>
    </location>
</feature>
<feature type="binding site" evidence="9">
    <location>
        <position position="51"/>
    </location>
    <ligand>
        <name>Mg(2+)</name>
        <dbReference type="ChEBI" id="CHEBI:18420"/>
        <label>1</label>
    </ligand>
</feature>
<evidence type="ECO:0000259" key="14">
    <source>
        <dbReference type="PROSITE" id="PS51999"/>
    </source>
</evidence>
<feature type="compositionally biased region" description="Polar residues" evidence="13">
    <location>
        <begin position="709"/>
        <end position="726"/>
    </location>
</feature>
<evidence type="ECO:0000256" key="6">
    <source>
        <dbReference type="ARBA" id="ARBA00022842"/>
    </source>
</evidence>
<feature type="compositionally biased region" description="Low complexity" evidence="13">
    <location>
        <begin position="601"/>
        <end position="617"/>
    </location>
</feature>
<dbReference type="Gene3D" id="3.60.10.10">
    <property type="entry name" value="Endonuclease/exonuclease/phosphatase"/>
    <property type="match status" value="1"/>
</dbReference>
<keyword evidence="4" id="KW-0378">Hydrolase</keyword>
<accession>A0A9P6KB66</accession>
<dbReference type="InterPro" id="IPR010666">
    <property type="entry name" value="Znf_GRF"/>
</dbReference>
<dbReference type="GO" id="GO:0005634">
    <property type="term" value="C:nucleus"/>
    <property type="evidence" value="ECO:0007669"/>
    <property type="project" value="TreeGrafter"/>
</dbReference>
<evidence type="ECO:0000256" key="7">
    <source>
        <dbReference type="ARBA" id="ARBA00023242"/>
    </source>
</evidence>
<dbReference type="GO" id="GO:0008081">
    <property type="term" value="F:phosphoric diester hydrolase activity"/>
    <property type="evidence" value="ECO:0007669"/>
    <property type="project" value="TreeGrafter"/>
</dbReference>
<dbReference type="InterPro" id="IPR004808">
    <property type="entry name" value="AP_endonuc_1"/>
</dbReference>
<dbReference type="InterPro" id="IPR005135">
    <property type="entry name" value="Endo/exonuclease/phosphatase"/>
</dbReference>
<feature type="active site" evidence="8">
    <location>
        <position position="188"/>
    </location>
</feature>
<feature type="active site" description="Proton acceptor" evidence="8">
    <location>
        <position position="332"/>
    </location>
</feature>
<evidence type="ECO:0000256" key="10">
    <source>
        <dbReference type="PIRSR" id="PIRSR604808-3"/>
    </source>
</evidence>
<evidence type="ECO:0000256" key="5">
    <source>
        <dbReference type="ARBA" id="ARBA00022833"/>
    </source>
</evidence>
<dbReference type="PROSITE" id="PS00726">
    <property type="entry name" value="AP_NUCLEASE_F1_1"/>
    <property type="match status" value="1"/>
</dbReference>
<feature type="binding site" evidence="9">
    <location>
        <position position="230"/>
    </location>
    <ligand>
        <name>Mg(2+)</name>
        <dbReference type="ChEBI" id="CHEBI:18420"/>
        <label>1</label>
    </ligand>
</feature>
<reference evidence="15" key="1">
    <citation type="journal article" date="2020" name="Fungal Divers.">
        <title>Resolving the Mortierellaceae phylogeny through synthesis of multi-gene phylogenetics and phylogenomics.</title>
        <authorList>
            <person name="Vandepol N."/>
            <person name="Liber J."/>
            <person name="Desiro A."/>
            <person name="Na H."/>
            <person name="Kennedy M."/>
            <person name="Barry K."/>
            <person name="Grigoriev I.V."/>
            <person name="Miller A.N."/>
            <person name="O'Donnell K."/>
            <person name="Stajich J.E."/>
            <person name="Bonito G."/>
        </authorList>
    </citation>
    <scope>NUCLEOTIDE SEQUENCE</scope>
    <source>
        <strain evidence="15">KOD1015</strain>
    </source>
</reference>
<dbReference type="PANTHER" id="PTHR22748:SF4">
    <property type="entry name" value="DNA-(APURINIC OR APYRIMIDINIC SITE) ENDONUCLEASE 2"/>
    <property type="match status" value="1"/>
</dbReference>
<feature type="region of interest" description="Disordered" evidence="13">
    <location>
        <begin position="523"/>
        <end position="644"/>
    </location>
</feature>
<keyword evidence="12" id="KW-0227">DNA damage</keyword>
<dbReference type="GO" id="GO:0003906">
    <property type="term" value="F:DNA-(apurinic or apyrimidinic site) endonuclease activity"/>
    <property type="evidence" value="ECO:0007669"/>
    <property type="project" value="TreeGrafter"/>
</dbReference>
<dbReference type="PROSITE" id="PS51999">
    <property type="entry name" value="ZF_GRF"/>
    <property type="match status" value="1"/>
</dbReference>
<dbReference type="Proteomes" id="UP000780801">
    <property type="component" value="Unassembled WGS sequence"/>
</dbReference>
<evidence type="ECO:0000256" key="8">
    <source>
        <dbReference type="PIRSR" id="PIRSR604808-1"/>
    </source>
</evidence>
<feature type="active site" description="Proton donor/acceptor" evidence="8">
    <location>
        <position position="228"/>
    </location>
</feature>
<dbReference type="InterPro" id="IPR036691">
    <property type="entry name" value="Endo/exonu/phosph_ase_sf"/>
</dbReference>
<dbReference type="Pfam" id="PF03372">
    <property type="entry name" value="Exo_endo_phos"/>
    <property type="match status" value="1"/>
</dbReference>
<evidence type="ECO:0000256" key="4">
    <source>
        <dbReference type="ARBA" id="ARBA00022801"/>
    </source>
</evidence>
<sequence length="799" mass="86582">RNKTLNAMKFMTWNVNGIRALLQYHPYCDELHKNYKEILDYLGADVICLQETKITRSKLDTDLALVPGYDSYWSFHRTKSGYSGVVVYVKDSIKLLAAEEGISGILSGNLPFLPLLSTTSTVAGGSGSGKVPSNSSTGTKQNVGGYPQFQGECDPVDGVPHQAKLTELDTEGRAIVLDFGFFVLFNLYCPNETDETRLPLKMSYYRTLEARVRALIEQDGRQVIVVGDMNVIPTELDHCDPERWKKDAGLDNFTDTPPRQWFNNFLAPKGPLTDLYRVFHKGEAGAFTCWNTKINARPSNYGTRLDYILVTEGLLPWFKSCDRLPQIVGSDHCPVIAEMFAELTISAKSQEISEAIQGADKELLEETQKALEEQTLGDELPKGVESLSNPSSLNPTECNDASKEGSRQAPTIQRLQDIMDSYGGTNEHTLAAKYFDEFSGKQQKLFSFFKRPSTIQASAPSPETPSPGSTKGNLDVPSPALQRSGSTSDAEPKSLGANPNLSESTLSTLFPLAVNEAQEIGAEPLLDLDRPSQGLAKRPASEDEHGAAKKHRTDNTAARVSQPGPTIGPFAKMTSSLPSPTKQQKQQQPSSLGSTKKSITGNGKSSAGGSSGQQQTSMLAFLSGSSRTKKDTSPQVTKDTPKTIKVTSTKSAIVGHSEMPPILSSTSSSLTLSALSAMSSQEQSFDFSLSEESMVEGSINSEDKDGSVGCNQSQVEAGSSECSNNGSATPFSPKDFADWIPGSQDVLPFASNGVATTSKWQSLFTPRVVPKCRVHGAPCTEYTVNKKGPNKGRRFYLCS</sequence>
<organism evidence="15 16">
    <name type="scientific">Lunasporangiospora selenospora</name>
    <dbReference type="NCBI Taxonomy" id="979761"/>
    <lineage>
        <taxon>Eukaryota</taxon>
        <taxon>Fungi</taxon>
        <taxon>Fungi incertae sedis</taxon>
        <taxon>Mucoromycota</taxon>
        <taxon>Mortierellomycotina</taxon>
        <taxon>Mortierellomycetes</taxon>
        <taxon>Mortierellales</taxon>
        <taxon>Mortierellaceae</taxon>
        <taxon>Lunasporangiospora</taxon>
    </lineage>
</organism>
<feature type="compositionally biased region" description="Polar residues" evidence="13">
    <location>
        <begin position="454"/>
        <end position="472"/>
    </location>
</feature>
<proteinExistence type="inferred from homology"/>
<feature type="region of interest" description="Disordered" evidence="13">
    <location>
        <begin position="699"/>
        <end position="726"/>
    </location>
</feature>
<keyword evidence="2 9" id="KW-0479">Metal-binding</keyword>
<feature type="region of interest" description="Disordered" evidence="13">
    <location>
        <begin position="375"/>
        <end position="410"/>
    </location>
</feature>
<dbReference type="NCBIfam" id="TIGR00633">
    <property type="entry name" value="xth"/>
    <property type="match status" value="1"/>
</dbReference>
<keyword evidence="15" id="KW-0540">Nuclease</keyword>
<evidence type="ECO:0000313" key="15">
    <source>
        <dbReference type="EMBL" id="KAF9578456.1"/>
    </source>
</evidence>
<feature type="compositionally biased region" description="Low complexity" evidence="13">
    <location>
        <begin position="575"/>
        <end position="592"/>
    </location>
</feature>